<evidence type="ECO:0000313" key="6">
    <source>
        <dbReference type="EMBL" id="KJL47968.1"/>
    </source>
</evidence>
<feature type="compositionally biased region" description="Basic and acidic residues" evidence="4">
    <location>
        <begin position="1"/>
        <end position="11"/>
    </location>
</feature>
<evidence type="ECO:0000256" key="4">
    <source>
        <dbReference type="SAM" id="MobiDB-lite"/>
    </source>
</evidence>
<dbReference type="OrthoDB" id="9798934at2"/>
<feature type="domain" description="HTH lacI-type" evidence="5">
    <location>
        <begin position="25"/>
        <end position="79"/>
    </location>
</feature>
<dbReference type="InterPro" id="IPR028082">
    <property type="entry name" value="Peripla_BP_I"/>
</dbReference>
<dbReference type="Proteomes" id="UP000033900">
    <property type="component" value="Unassembled WGS sequence"/>
</dbReference>
<dbReference type="PROSITE" id="PS00356">
    <property type="entry name" value="HTH_LACI_1"/>
    <property type="match status" value="1"/>
</dbReference>
<keyword evidence="7" id="KW-1185">Reference proteome</keyword>
<evidence type="ECO:0000256" key="1">
    <source>
        <dbReference type="ARBA" id="ARBA00023015"/>
    </source>
</evidence>
<feature type="region of interest" description="Disordered" evidence="4">
    <location>
        <begin position="1"/>
        <end position="25"/>
    </location>
</feature>
<keyword evidence="3" id="KW-0804">Transcription</keyword>
<name>A0A0M2HU29_9MICO</name>
<dbReference type="SUPFAM" id="SSF47413">
    <property type="entry name" value="lambda repressor-like DNA-binding domains"/>
    <property type="match status" value="1"/>
</dbReference>
<dbReference type="SUPFAM" id="SSF53822">
    <property type="entry name" value="Periplasmic binding protein-like I"/>
    <property type="match status" value="1"/>
</dbReference>
<dbReference type="InterPro" id="IPR010982">
    <property type="entry name" value="Lambda_DNA-bd_dom_sf"/>
</dbReference>
<dbReference type="Gene3D" id="1.10.260.40">
    <property type="entry name" value="lambda repressor-like DNA-binding domains"/>
    <property type="match status" value="1"/>
</dbReference>
<dbReference type="GO" id="GO:0003700">
    <property type="term" value="F:DNA-binding transcription factor activity"/>
    <property type="evidence" value="ECO:0007669"/>
    <property type="project" value="TreeGrafter"/>
</dbReference>
<dbReference type="PANTHER" id="PTHR30146:SF153">
    <property type="entry name" value="LACTOSE OPERON REPRESSOR"/>
    <property type="match status" value="1"/>
</dbReference>
<comment type="caution">
    <text evidence="6">The sequence shown here is derived from an EMBL/GenBank/DDBJ whole genome shotgun (WGS) entry which is preliminary data.</text>
</comment>
<dbReference type="GO" id="GO:0000976">
    <property type="term" value="F:transcription cis-regulatory region binding"/>
    <property type="evidence" value="ECO:0007669"/>
    <property type="project" value="TreeGrafter"/>
</dbReference>
<gene>
    <name evidence="6" type="primary">ccpA_6</name>
    <name evidence="6" type="ORF">RS84_01597</name>
</gene>
<dbReference type="STRING" id="273678.RS84_01597"/>
<dbReference type="Pfam" id="PF00356">
    <property type="entry name" value="LacI"/>
    <property type="match status" value="1"/>
</dbReference>
<evidence type="ECO:0000256" key="3">
    <source>
        <dbReference type="ARBA" id="ARBA00023163"/>
    </source>
</evidence>
<dbReference type="InterPro" id="IPR046335">
    <property type="entry name" value="LacI/GalR-like_sensor"/>
</dbReference>
<organism evidence="6 7">
    <name type="scientific">Microbacterium hydrocarbonoxydans</name>
    <dbReference type="NCBI Taxonomy" id="273678"/>
    <lineage>
        <taxon>Bacteria</taxon>
        <taxon>Bacillati</taxon>
        <taxon>Actinomycetota</taxon>
        <taxon>Actinomycetes</taxon>
        <taxon>Micrococcales</taxon>
        <taxon>Microbacteriaceae</taxon>
        <taxon>Microbacterium</taxon>
    </lineage>
</organism>
<dbReference type="RefSeq" id="WP_052676278.1">
    <property type="nucleotide sequence ID" value="NZ_JYJB01000008.1"/>
</dbReference>
<dbReference type="Pfam" id="PF13377">
    <property type="entry name" value="Peripla_BP_3"/>
    <property type="match status" value="1"/>
</dbReference>
<dbReference type="SMART" id="SM00354">
    <property type="entry name" value="HTH_LACI"/>
    <property type="match status" value="1"/>
</dbReference>
<accession>A0A0M2HU29</accession>
<dbReference type="CDD" id="cd01392">
    <property type="entry name" value="HTH_LacI"/>
    <property type="match status" value="1"/>
</dbReference>
<sequence>MTTRTSDDTPARRNTTPGPERSGGANLADVARLAGVSRATASRVLAGRAAGKAASHARVLAAAQELGYVVNGLARSMMGVGRRSIAFVSSMMVGPTFASMAGGAEDVATANGHLFTMCTTGGDIDREAALIEALTEQRVAAVLLVGATPPTEEFEQRAERYAETLGRVGAQLILCGRAALPHLPQIASIDYDHRGGVRSAVEHLAGLGHRRIAFIGSLDDTTTSSQRFLGYQDGLADAGIPLDEEMTVRSGNTSDDAATATQAFIATHPDATAIVCQTDIMAVGVCRALHASGISIPGDVSVVGFDDMQLVADLTPSLTTVRAPFHDVGELAGRIAVGEAYTGPIVLPSELVVRGSSGPVRA</sequence>
<evidence type="ECO:0000259" key="5">
    <source>
        <dbReference type="PROSITE" id="PS50932"/>
    </source>
</evidence>
<dbReference type="Gene3D" id="3.40.50.2300">
    <property type="match status" value="2"/>
</dbReference>
<dbReference type="PANTHER" id="PTHR30146">
    <property type="entry name" value="LACI-RELATED TRANSCRIPTIONAL REPRESSOR"/>
    <property type="match status" value="1"/>
</dbReference>
<dbReference type="PROSITE" id="PS50932">
    <property type="entry name" value="HTH_LACI_2"/>
    <property type="match status" value="1"/>
</dbReference>
<dbReference type="PATRIC" id="fig|273678.4.peg.1596"/>
<dbReference type="CDD" id="cd06267">
    <property type="entry name" value="PBP1_LacI_sugar_binding-like"/>
    <property type="match status" value="1"/>
</dbReference>
<evidence type="ECO:0000313" key="7">
    <source>
        <dbReference type="Proteomes" id="UP000033900"/>
    </source>
</evidence>
<evidence type="ECO:0000256" key="2">
    <source>
        <dbReference type="ARBA" id="ARBA00023125"/>
    </source>
</evidence>
<dbReference type="EMBL" id="JYJB01000008">
    <property type="protein sequence ID" value="KJL47968.1"/>
    <property type="molecule type" value="Genomic_DNA"/>
</dbReference>
<proteinExistence type="predicted"/>
<dbReference type="InterPro" id="IPR000843">
    <property type="entry name" value="HTH_LacI"/>
</dbReference>
<dbReference type="AlphaFoldDB" id="A0A0M2HU29"/>
<keyword evidence="1" id="KW-0805">Transcription regulation</keyword>
<reference evidence="6 7" key="1">
    <citation type="submission" date="2015-02" db="EMBL/GenBank/DDBJ databases">
        <title>Draft genome sequences of ten Microbacterium spp. with emphasis on heavy metal contaminated environments.</title>
        <authorList>
            <person name="Corretto E."/>
        </authorList>
    </citation>
    <scope>NUCLEOTIDE SEQUENCE [LARGE SCALE GENOMIC DNA]</scope>
    <source>
        <strain evidence="6 7">SA35</strain>
    </source>
</reference>
<keyword evidence="2" id="KW-0238">DNA-binding</keyword>
<protein>
    <submittedName>
        <fullName evidence="6">Catabolite control protein A</fullName>
    </submittedName>
</protein>